<proteinExistence type="predicted"/>
<reference evidence="4" key="2">
    <citation type="submission" date="2016-02" db="EMBL/GenBank/DDBJ databases">
        <title>Draft genome sequence of five rapidly growing Mycobacterium species.</title>
        <authorList>
            <person name="Katahira K."/>
            <person name="Gotou Y."/>
            <person name="Iida K."/>
            <person name="Ogura Y."/>
            <person name="Hayashi T."/>
        </authorList>
    </citation>
    <scope>NUCLEOTIDE SEQUENCE [LARGE SCALE GENOMIC DNA]</scope>
    <source>
        <strain evidence="4">JCM6362</strain>
    </source>
</reference>
<name>A0A100XCX0_MYCTH</name>
<feature type="region of interest" description="Disordered" evidence="1">
    <location>
        <begin position="15"/>
        <end position="38"/>
    </location>
</feature>
<evidence type="ECO:0000313" key="4">
    <source>
        <dbReference type="Proteomes" id="UP000069654"/>
    </source>
</evidence>
<evidence type="ECO:0000313" key="3">
    <source>
        <dbReference type="EMBL" id="GAT14267.1"/>
    </source>
</evidence>
<sequence>MLAGVLTATAITAAPGAAAQPVTSPPEVPADPARTVFTDNPHIVDPRPLTVESWTRTDDGLAVHFTTGTPQCYGVHAHVVETPETVTVELWSGTLPEAVGRACIAIALLGTLDVPLREPVGVRQVRAAG</sequence>
<keyword evidence="2" id="KW-0732">Signal</keyword>
<gene>
    <name evidence="3" type="ORF">RMCT_1238</name>
</gene>
<feature type="chain" id="PRO_5007090898" description="Large secreted protein" evidence="2">
    <location>
        <begin position="20"/>
        <end position="129"/>
    </location>
</feature>
<reference evidence="3 4" key="1">
    <citation type="journal article" date="2016" name="Genome Announc.">
        <title>Draft Genome Sequences of Five Rapidly Growing Mycobacterium Species, M. thermoresistibile, M. fortuitum subsp. acetamidolyticum, M. canariasense, M. brisbanense, and M. novocastrense.</title>
        <authorList>
            <person name="Katahira K."/>
            <person name="Ogura Y."/>
            <person name="Gotoh Y."/>
            <person name="Hayashi T."/>
        </authorList>
    </citation>
    <scope>NUCLEOTIDE SEQUENCE [LARGE SCALE GENOMIC DNA]</scope>
    <source>
        <strain evidence="3 4">JCM6362</strain>
    </source>
</reference>
<evidence type="ECO:0000256" key="1">
    <source>
        <dbReference type="SAM" id="MobiDB-lite"/>
    </source>
</evidence>
<organism evidence="3 4">
    <name type="scientific">Mycolicibacterium thermoresistibile</name>
    <name type="common">Mycobacterium thermoresistibile</name>
    <dbReference type="NCBI Taxonomy" id="1797"/>
    <lineage>
        <taxon>Bacteria</taxon>
        <taxon>Bacillati</taxon>
        <taxon>Actinomycetota</taxon>
        <taxon>Actinomycetes</taxon>
        <taxon>Mycobacteriales</taxon>
        <taxon>Mycobacteriaceae</taxon>
        <taxon>Mycolicibacterium</taxon>
    </lineage>
</organism>
<comment type="caution">
    <text evidence="3">The sequence shown here is derived from an EMBL/GenBank/DDBJ whole genome shotgun (WGS) entry which is preliminary data.</text>
</comment>
<dbReference type="OMA" id="PFESWSR"/>
<dbReference type="EMBL" id="BCTB01000006">
    <property type="protein sequence ID" value="GAT14267.1"/>
    <property type="molecule type" value="Genomic_DNA"/>
</dbReference>
<feature type="signal peptide" evidence="2">
    <location>
        <begin position="1"/>
        <end position="19"/>
    </location>
</feature>
<evidence type="ECO:0008006" key="5">
    <source>
        <dbReference type="Google" id="ProtNLM"/>
    </source>
</evidence>
<protein>
    <recommendedName>
        <fullName evidence="5">Large secreted protein</fullName>
    </recommendedName>
</protein>
<dbReference type="AlphaFoldDB" id="A0A100XCX0"/>
<evidence type="ECO:0000256" key="2">
    <source>
        <dbReference type="SAM" id="SignalP"/>
    </source>
</evidence>
<accession>A0A100XCX0</accession>
<dbReference type="Proteomes" id="UP000069654">
    <property type="component" value="Unassembled WGS sequence"/>
</dbReference>
<dbReference type="STRING" id="1797.RMCT_1238"/>